<evidence type="ECO:0000256" key="1">
    <source>
        <dbReference type="SAM" id="MobiDB-lite"/>
    </source>
</evidence>
<accession>A0A2P2MFE2</accession>
<proteinExistence type="predicted"/>
<feature type="region of interest" description="Disordered" evidence="1">
    <location>
        <begin position="18"/>
        <end position="57"/>
    </location>
</feature>
<evidence type="ECO:0000313" key="2">
    <source>
        <dbReference type="EMBL" id="MBX28969.1"/>
    </source>
</evidence>
<sequence>MLEVFSMLKNDVSVITTPKMPAFSGKGKGITGSASASHQQQEYYSENDPQSSQPEFR</sequence>
<organism evidence="2">
    <name type="scientific">Rhizophora mucronata</name>
    <name type="common">Asiatic mangrove</name>
    <dbReference type="NCBI Taxonomy" id="61149"/>
    <lineage>
        <taxon>Eukaryota</taxon>
        <taxon>Viridiplantae</taxon>
        <taxon>Streptophyta</taxon>
        <taxon>Embryophyta</taxon>
        <taxon>Tracheophyta</taxon>
        <taxon>Spermatophyta</taxon>
        <taxon>Magnoliopsida</taxon>
        <taxon>eudicotyledons</taxon>
        <taxon>Gunneridae</taxon>
        <taxon>Pentapetalae</taxon>
        <taxon>rosids</taxon>
        <taxon>fabids</taxon>
        <taxon>Malpighiales</taxon>
        <taxon>Rhizophoraceae</taxon>
        <taxon>Rhizophora</taxon>
    </lineage>
</organism>
<dbReference type="EMBL" id="GGEC01048485">
    <property type="protein sequence ID" value="MBX28969.1"/>
    <property type="molecule type" value="Transcribed_RNA"/>
</dbReference>
<feature type="compositionally biased region" description="Polar residues" evidence="1">
    <location>
        <begin position="32"/>
        <end position="57"/>
    </location>
</feature>
<reference evidence="2" key="1">
    <citation type="submission" date="2018-02" db="EMBL/GenBank/DDBJ databases">
        <title>Rhizophora mucronata_Transcriptome.</title>
        <authorList>
            <person name="Meera S.P."/>
            <person name="Sreeshan A."/>
            <person name="Augustine A."/>
        </authorList>
    </citation>
    <scope>NUCLEOTIDE SEQUENCE</scope>
    <source>
        <tissue evidence="2">Leaf</tissue>
    </source>
</reference>
<protein>
    <submittedName>
        <fullName evidence="2">Uncharacterized protein</fullName>
    </submittedName>
</protein>
<name>A0A2P2MFE2_RHIMU</name>
<dbReference type="AlphaFoldDB" id="A0A2P2MFE2"/>